<dbReference type="CDD" id="cd04301">
    <property type="entry name" value="NAT_SF"/>
    <property type="match status" value="1"/>
</dbReference>
<dbReference type="InterPro" id="IPR013083">
    <property type="entry name" value="Znf_RING/FYVE/PHD"/>
</dbReference>
<name>A0A498K9J6_MALDO</name>
<evidence type="ECO:0000256" key="4">
    <source>
        <dbReference type="ARBA" id="ARBA00022833"/>
    </source>
</evidence>
<dbReference type="InterPro" id="IPR019787">
    <property type="entry name" value="Znf_PHD-finger"/>
</dbReference>
<dbReference type="PANTHER" id="PTHR46309">
    <property type="entry name" value="PHD FINGER PROTEIN 12"/>
    <property type="match status" value="1"/>
</dbReference>
<dbReference type="Pfam" id="PF16135">
    <property type="entry name" value="TDBD"/>
    <property type="match status" value="1"/>
</dbReference>
<keyword evidence="2" id="KW-0479">Metal-binding</keyword>
<dbReference type="PANTHER" id="PTHR46309:SF12">
    <property type="entry name" value="GB|AAC80581.1"/>
    <property type="match status" value="1"/>
</dbReference>
<evidence type="ECO:0000313" key="8">
    <source>
        <dbReference type="EMBL" id="RXI04181.1"/>
    </source>
</evidence>
<dbReference type="Gene3D" id="3.30.40.10">
    <property type="entry name" value="Zinc/RING finger domain, C3HC4 (zinc finger)"/>
    <property type="match status" value="1"/>
</dbReference>
<dbReference type="SUPFAM" id="SSF57903">
    <property type="entry name" value="FYVE/PHD zinc finger"/>
    <property type="match status" value="1"/>
</dbReference>
<comment type="caution">
    <text evidence="8">The sequence shown here is derived from an EMBL/GenBank/DDBJ whole genome shotgun (WGS) entry which is preliminary data.</text>
</comment>
<evidence type="ECO:0000313" key="9">
    <source>
        <dbReference type="Proteomes" id="UP000290289"/>
    </source>
</evidence>
<dbReference type="GO" id="GO:0003714">
    <property type="term" value="F:transcription corepressor activity"/>
    <property type="evidence" value="ECO:0007669"/>
    <property type="project" value="InterPro"/>
</dbReference>
<dbReference type="InterPro" id="IPR042163">
    <property type="entry name" value="PHF12"/>
</dbReference>
<dbReference type="InterPro" id="IPR032308">
    <property type="entry name" value="TDBD"/>
</dbReference>
<dbReference type="PROSITE" id="PS50016">
    <property type="entry name" value="ZF_PHD_2"/>
    <property type="match status" value="1"/>
</dbReference>
<dbReference type="AlphaFoldDB" id="A0A498K9J6"/>
<dbReference type="Proteomes" id="UP000290289">
    <property type="component" value="Chromosome 3"/>
</dbReference>
<evidence type="ECO:0000259" key="7">
    <source>
        <dbReference type="PROSITE" id="PS50016"/>
    </source>
</evidence>
<accession>A0A498K9J6</accession>
<dbReference type="Pfam" id="PF23209">
    <property type="entry name" value="IDM1_C"/>
    <property type="match status" value="1"/>
</dbReference>
<dbReference type="InterPro" id="IPR001965">
    <property type="entry name" value="Znf_PHD"/>
</dbReference>
<keyword evidence="3 6" id="KW-0863">Zinc-finger</keyword>
<dbReference type="SUPFAM" id="SSF55729">
    <property type="entry name" value="Acyl-CoA N-acyltransferases (Nat)"/>
    <property type="match status" value="1"/>
</dbReference>
<dbReference type="InterPro" id="IPR059153">
    <property type="entry name" value="NSD_PHD-1st"/>
</dbReference>
<dbReference type="GO" id="GO:0008270">
    <property type="term" value="F:zinc ion binding"/>
    <property type="evidence" value="ECO:0007669"/>
    <property type="project" value="UniProtKB-KW"/>
</dbReference>
<dbReference type="GO" id="GO:0006357">
    <property type="term" value="P:regulation of transcription by RNA polymerase II"/>
    <property type="evidence" value="ECO:0007669"/>
    <property type="project" value="TreeGrafter"/>
</dbReference>
<dbReference type="GO" id="GO:0005634">
    <property type="term" value="C:nucleus"/>
    <property type="evidence" value="ECO:0007669"/>
    <property type="project" value="UniProtKB-SubCell"/>
</dbReference>
<proteinExistence type="predicted"/>
<comment type="subcellular location">
    <subcellularLocation>
        <location evidence="1">Nucleus</location>
    </subcellularLocation>
</comment>
<evidence type="ECO:0000256" key="6">
    <source>
        <dbReference type="PROSITE-ProRule" id="PRU00146"/>
    </source>
</evidence>
<protein>
    <recommendedName>
        <fullName evidence="7">PHD-type domain-containing protein</fullName>
    </recommendedName>
</protein>
<dbReference type="Pfam" id="PF23011">
    <property type="entry name" value="PHD-1st_NSD"/>
    <property type="match status" value="1"/>
</dbReference>
<sequence length="541" mass="62406">MNWVVVSQLVCFRSSKQVQEANSSHNNPRTVLSWLIDNNMVSPREKVNYRSTRDSHPMKEGKITREGISCSYCKEVYTLSSSGHHAGSSNHIPYANIFLEDGRSLLDCQVQIMHGRRERNFWKQPCDRMKGNWHQGENDYICTVCHIGGDLILCDQCPSSFHKKCLGLKAVPEGDWFCSSCRCGICGHMNFKQEKESESIMDDCCVLTCGQCEHKNHKGCLRKRGANENVSDPKGNWFCSKSCKKIFFSLDELLGKQIPVGDDNLSWSLLKLNKCDTHATDEHDIDDALTDSRLNIALDVVHECFLPVKEPLTGRDLVEDVIFSRRSHLNRLNFQGFYTVLLERYDELITVATVRIFGDKVAEVPLVATRFQYRRLGMCHLLMDELEKLLMELGEERLVLPAVPSVLNTWTTSFWFSKMTPSERLKFLDYTFLDFEGTRLDLYGDICGSRDNADFDSSSYDTELYYYQEEQTEDGRIIYQGVNNAAGNESRPRVGESSREFSCFEDANCEKISHEYYKRYKRRRISAKRIQVMLRRLTLHD</sequence>
<evidence type="ECO:0000256" key="5">
    <source>
        <dbReference type="ARBA" id="ARBA00023242"/>
    </source>
</evidence>
<organism evidence="8 9">
    <name type="scientific">Malus domestica</name>
    <name type="common">Apple</name>
    <name type="synonym">Pyrus malus</name>
    <dbReference type="NCBI Taxonomy" id="3750"/>
    <lineage>
        <taxon>Eukaryota</taxon>
        <taxon>Viridiplantae</taxon>
        <taxon>Streptophyta</taxon>
        <taxon>Embryophyta</taxon>
        <taxon>Tracheophyta</taxon>
        <taxon>Spermatophyta</taxon>
        <taxon>Magnoliopsida</taxon>
        <taxon>eudicotyledons</taxon>
        <taxon>Gunneridae</taxon>
        <taxon>Pentapetalae</taxon>
        <taxon>rosids</taxon>
        <taxon>fabids</taxon>
        <taxon>Rosales</taxon>
        <taxon>Rosaceae</taxon>
        <taxon>Amygdaloideae</taxon>
        <taxon>Maleae</taxon>
        <taxon>Malus</taxon>
    </lineage>
</organism>
<reference evidence="8 9" key="1">
    <citation type="submission" date="2018-10" db="EMBL/GenBank/DDBJ databases">
        <title>A high-quality apple genome assembly.</title>
        <authorList>
            <person name="Hu J."/>
        </authorList>
    </citation>
    <scope>NUCLEOTIDE SEQUENCE [LARGE SCALE GENOMIC DNA]</scope>
    <source>
        <strain evidence="9">cv. HFTH1</strain>
        <tissue evidence="8">Young leaf</tissue>
    </source>
</reference>
<dbReference type="InterPro" id="IPR011011">
    <property type="entry name" value="Znf_FYVE_PHD"/>
</dbReference>
<dbReference type="InterPro" id="IPR056511">
    <property type="entry name" value="IDM1_C"/>
</dbReference>
<keyword evidence="4" id="KW-0862">Zinc</keyword>
<evidence type="ECO:0000256" key="3">
    <source>
        <dbReference type="ARBA" id="ARBA00022771"/>
    </source>
</evidence>
<dbReference type="SMART" id="SM00249">
    <property type="entry name" value="PHD"/>
    <property type="match status" value="1"/>
</dbReference>
<evidence type="ECO:0000256" key="2">
    <source>
        <dbReference type="ARBA" id="ARBA00022723"/>
    </source>
</evidence>
<evidence type="ECO:0000256" key="1">
    <source>
        <dbReference type="ARBA" id="ARBA00004123"/>
    </source>
</evidence>
<feature type="domain" description="PHD-type" evidence="7">
    <location>
        <begin position="139"/>
        <end position="184"/>
    </location>
</feature>
<gene>
    <name evidence="8" type="ORF">DVH24_038455</name>
</gene>
<dbReference type="InterPro" id="IPR016181">
    <property type="entry name" value="Acyl_CoA_acyltransferase"/>
</dbReference>
<keyword evidence="9" id="KW-1185">Reference proteome</keyword>
<keyword evidence="5" id="KW-0539">Nucleus</keyword>
<dbReference type="STRING" id="3750.A0A498K9J6"/>
<dbReference type="EMBL" id="RDQH01000329">
    <property type="protein sequence ID" value="RXI04181.1"/>
    <property type="molecule type" value="Genomic_DNA"/>
</dbReference>